<comment type="caution">
    <text evidence="1">The sequence shown here is derived from an EMBL/GenBank/DDBJ whole genome shotgun (WGS) entry which is preliminary data.</text>
</comment>
<evidence type="ECO:0000313" key="1">
    <source>
        <dbReference type="EMBL" id="GAA3593706.1"/>
    </source>
</evidence>
<organism evidence="1 2">
    <name type="scientific">Kineosporia mesophila</name>
    <dbReference type="NCBI Taxonomy" id="566012"/>
    <lineage>
        <taxon>Bacteria</taxon>
        <taxon>Bacillati</taxon>
        <taxon>Actinomycetota</taxon>
        <taxon>Actinomycetes</taxon>
        <taxon>Kineosporiales</taxon>
        <taxon>Kineosporiaceae</taxon>
        <taxon>Kineosporia</taxon>
    </lineage>
</organism>
<reference evidence="2" key="1">
    <citation type="journal article" date="2019" name="Int. J. Syst. Evol. Microbiol.">
        <title>The Global Catalogue of Microorganisms (GCM) 10K type strain sequencing project: providing services to taxonomists for standard genome sequencing and annotation.</title>
        <authorList>
            <consortium name="The Broad Institute Genomics Platform"/>
            <consortium name="The Broad Institute Genome Sequencing Center for Infectious Disease"/>
            <person name="Wu L."/>
            <person name="Ma J."/>
        </authorList>
    </citation>
    <scope>NUCLEOTIDE SEQUENCE [LARGE SCALE GENOMIC DNA]</scope>
    <source>
        <strain evidence="2">JCM 16902</strain>
    </source>
</reference>
<gene>
    <name evidence="1" type="ORF">GCM10022223_05770</name>
</gene>
<dbReference type="EMBL" id="BAAAZO010000001">
    <property type="protein sequence ID" value="GAA3593706.1"/>
    <property type="molecule type" value="Genomic_DNA"/>
</dbReference>
<protein>
    <submittedName>
        <fullName evidence="1">Uncharacterized protein</fullName>
    </submittedName>
</protein>
<sequence>MNINSAAEISISESTSRDSLLQQVSSDQGGQRGKLKRAIVLTATLKPAETVYKLKRSDLDVRRSDYLTSVERWCQNSLKAWDDAYLIDNSPDLSPQQWSEFSDQVDQRSNGQITALHVDVQPDLKATLLQKGREEAKLLDAASVALRQRGVTYFGKVTGRLFVANVNQAVPPDRNQGISAAISNRLHMSDTRFFAMPVEEWLAHYMGMEADVDEPNGIMLEHVFARRTMTAIGAGSTFVSMPRLPRFIGSSGSMDIDYGSLAGRVKRSMHELIRLPYMRYSVTL</sequence>
<dbReference type="Proteomes" id="UP001501074">
    <property type="component" value="Unassembled WGS sequence"/>
</dbReference>
<proteinExistence type="predicted"/>
<name>A0ABP6YXN5_9ACTN</name>
<evidence type="ECO:0000313" key="2">
    <source>
        <dbReference type="Proteomes" id="UP001501074"/>
    </source>
</evidence>
<keyword evidence="2" id="KW-1185">Reference proteome</keyword>
<accession>A0ABP6YXN5</accession>